<reference evidence="1 2" key="1">
    <citation type="journal article" date="2018" name="Front. Plant Sci.">
        <title>Red Clover (Trifolium pratense) and Zigzag Clover (T. medium) - A Picture of Genomic Similarities and Differences.</title>
        <authorList>
            <person name="Dluhosova J."/>
            <person name="Istvanek J."/>
            <person name="Nedelnik J."/>
            <person name="Repkova J."/>
        </authorList>
    </citation>
    <scope>NUCLEOTIDE SEQUENCE [LARGE SCALE GENOMIC DNA]</scope>
    <source>
        <strain evidence="2">cv. 10/8</strain>
        <tissue evidence="1">Leaf</tissue>
    </source>
</reference>
<evidence type="ECO:0000313" key="2">
    <source>
        <dbReference type="Proteomes" id="UP000265520"/>
    </source>
</evidence>
<dbReference type="PANTHER" id="PTHR45887:SF1">
    <property type="entry name" value="TRANSLATION INITIATION FACTOR EIF-2B SUBUNIT EPSILON"/>
    <property type="match status" value="1"/>
</dbReference>
<dbReference type="GO" id="GO:0031369">
    <property type="term" value="F:translation initiation factor binding"/>
    <property type="evidence" value="ECO:0007669"/>
    <property type="project" value="TreeGrafter"/>
</dbReference>
<dbReference type="Proteomes" id="UP000265520">
    <property type="component" value="Unassembled WGS sequence"/>
</dbReference>
<dbReference type="PANTHER" id="PTHR45887">
    <property type="entry name" value="TRANSLATION INITIATION FACTOR EIF-2B SUBUNIT EPSILON"/>
    <property type="match status" value="1"/>
</dbReference>
<dbReference type="EMBL" id="LXQA010256460">
    <property type="protein sequence ID" value="MCI38481.1"/>
    <property type="molecule type" value="Genomic_DNA"/>
</dbReference>
<proteinExistence type="predicted"/>
<keyword evidence="1" id="KW-0648">Protein biosynthesis</keyword>
<protein>
    <submittedName>
        <fullName evidence="1">Translation initiation factor eIF-2B subunit epsilon-like</fullName>
    </submittedName>
</protein>
<dbReference type="AlphaFoldDB" id="A0A392RPB3"/>
<dbReference type="Gene3D" id="1.25.40.180">
    <property type="match status" value="1"/>
</dbReference>
<dbReference type="GO" id="GO:0003743">
    <property type="term" value="F:translation initiation factor activity"/>
    <property type="evidence" value="ECO:0007669"/>
    <property type="project" value="UniProtKB-KW"/>
</dbReference>
<keyword evidence="1" id="KW-0396">Initiation factor</keyword>
<feature type="non-terminal residue" evidence="1">
    <location>
        <position position="1"/>
    </location>
</feature>
<evidence type="ECO:0000313" key="1">
    <source>
        <dbReference type="EMBL" id="MCI38481.1"/>
    </source>
</evidence>
<organism evidence="1 2">
    <name type="scientific">Trifolium medium</name>
    <dbReference type="NCBI Taxonomy" id="97028"/>
    <lineage>
        <taxon>Eukaryota</taxon>
        <taxon>Viridiplantae</taxon>
        <taxon>Streptophyta</taxon>
        <taxon>Embryophyta</taxon>
        <taxon>Tracheophyta</taxon>
        <taxon>Spermatophyta</taxon>
        <taxon>Magnoliopsida</taxon>
        <taxon>eudicotyledons</taxon>
        <taxon>Gunneridae</taxon>
        <taxon>Pentapetalae</taxon>
        <taxon>rosids</taxon>
        <taxon>fabids</taxon>
        <taxon>Fabales</taxon>
        <taxon>Fabaceae</taxon>
        <taxon>Papilionoideae</taxon>
        <taxon>50 kb inversion clade</taxon>
        <taxon>NPAAA clade</taxon>
        <taxon>Hologalegina</taxon>
        <taxon>IRL clade</taxon>
        <taxon>Trifolieae</taxon>
        <taxon>Trifolium</taxon>
    </lineage>
</organism>
<sequence length="125" mass="14334">VLVGLVIFGQNVKEATRKSGGIQWRLLLKIKFWRHSVAPKAMEDELELILDGNSIDSDEDDNDDSRDKFDKEVEATFLRAVRKNIQENDLTIEVNFLKSKYNKIAADRAGALFYAMMKYAVDMPH</sequence>
<dbReference type="GO" id="GO:0005085">
    <property type="term" value="F:guanyl-nucleotide exchange factor activity"/>
    <property type="evidence" value="ECO:0007669"/>
    <property type="project" value="TreeGrafter"/>
</dbReference>
<name>A0A392RPB3_9FABA</name>
<feature type="non-terminal residue" evidence="1">
    <location>
        <position position="125"/>
    </location>
</feature>
<accession>A0A392RPB3</accession>
<dbReference type="InterPro" id="IPR051956">
    <property type="entry name" value="eIF2B_epsilon"/>
</dbReference>
<comment type="caution">
    <text evidence="1">The sequence shown here is derived from an EMBL/GenBank/DDBJ whole genome shotgun (WGS) entry which is preliminary data.</text>
</comment>
<keyword evidence="2" id="KW-1185">Reference proteome</keyword>
<dbReference type="GO" id="GO:0005851">
    <property type="term" value="C:eukaryotic translation initiation factor 2B complex"/>
    <property type="evidence" value="ECO:0007669"/>
    <property type="project" value="TreeGrafter"/>
</dbReference>